<evidence type="ECO:0000313" key="2">
    <source>
        <dbReference type="EMBL" id="QPZ39420.1"/>
    </source>
</evidence>
<feature type="chain" id="PRO_5046484084" evidence="1">
    <location>
        <begin position="30"/>
        <end position="447"/>
    </location>
</feature>
<gene>
    <name evidence="2" type="ORF">HCR76_04995</name>
</gene>
<keyword evidence="3" id="KW-1185">Reference proteome</keyword>
<feature type="signal peptide" evidence="1">
    <location>
        <begin position="1"/>
        <end position="29"/>
    </location>
</feature>
<dbReference type="Proteomes" id="UP000662814">
    <property type="component" value="Chromosome"/>
</dbReference>
<keyword evidence="1" id="KW-0732">Signal</keyword>
<dbReference type="SUPFAM" id="SSF53850">
    <property type="entry name" value="Periplasmic binding protein-like II"/>
    <property type="match status" value="1"/>
</dbReference>
<dbReference type="Pfam" id="PF01547">
    <property type="entry name" value="SBP_bac_1"/>
    <property type="match status" value="1"/>
</dbReference>
<dbReference type="Gene3D" id="3.40.190.10">
    <property type="entry name" value="Periplasmic binding protein-like II"/>
    <property type="match status" value="1"/>
</dbReference>
<protein>
    <submittedName>
        <fullName evidence="2">Sugar ABC transporter substrate-binding protein</fullName>
    </submittedName>
</protein>
<accession>A0ABX6YM78</accession>
<reference evidence="2 3" key="1">
    <citation type="submission" date="2020-12" db="EMBL/GenBank/DDBJ databases">
        <title>Microbacterium sp. HY060.</title>
        <authorList>
            <person name="Zhou J."/>
        </authorList>
    </citation>
    <scope>NUCLEOTIDE SEQUENCE [LARGE SCALE GENOMIC DNA]</scope>
    <source>
        <strain evidence="2 3">HY60</strain>
    </source>
</reference>
<dbReference type="PROSITE" id="PS51257">
    <property type="entry name" value="PROKAR_LIPOPROTEIN"/>
    <property type="match status" value="1"/>
</dbReference>
<dbReference type="PANTHER" id="PTHR43649">
    <property type="entry name" value="ARABINOSE-BINDING PROTEIN-RELATED"/>
    <property type="match status" value="1"/>
</dbReference>
<evidence type="ECO:0000313" key="3">
    <source>
        <dbReference type="Proteomes" id="UP000662814"/>
    </source>
</evidence>
<sequence>MKRRHLVALTTAAMLTAAGLTSCSADSDAADGPAKITILEYQQSRADVLEKLIPDFEKAMEAKGKEITVELNSDILPDGDVNTKLTQQLHAGTAPDVIDTGGSNITGWAAAGYLLELDDYLKDWDGWDTFYDVSRDRARQSDGHYYSIPHEASLQHLFVRADVLDDLGIDTSQPETWDDLIDRLNAVKAQTDKAPIVIPAGTAWGDGTFTEGFLPIVAGTGSPLYNSDDGTWTVESKGLTATFELYDELVKQQLLPVKDLLNPNPWEPTKYEAFPAGTMPVAAQGTWGWRYDWGPDGSAPIDDVQDKVITWDYPALVDGTKPYSVSGGGYNYAVNAESEHADAAVEFIKWLSSDEALAKQLAVVGAASPREGISDIEPYASEPTLLDAESKLTNAIAPPTGEGSDQVSQAVQHATAQILTGDANGKQAAKEFANEVREFLDPSFIAE</sequence>
<evidence type="ECO:0000256" key="1">
    <source>
        <dbReference type="SAM" id="SignalP"/>
    </source>
</evidence>
<organism evidence="2 3">
    <name type="scientific">Paramicrobacterium chengjingii</name>
    <dbReference type="NCBI Taxonomy" id="2769067"/>
    <lineage>
        <taxon>Bacteria</taxon>
        <taxon>Bacillati</taxon>
        <taxon>Actinomycetota</taxon>
        <taxon>Actinomycetes</taxon>
        <taxon>Micrococcales</taxon>
        <taxon>Microbacteriaceae</taxon>
        <taxon>Paramicrobacterium</taxon>
    </lineage>
</organism>
<proteinExistence type="predicted"/>
<dbReference type="InterPro" id="IPR006059">
    <property type="entry name" value="SBP"/>
</dbReference>
<dbReference type="EMBL" id="CP061169">
    <property type="protein sequence ID" value="QPZ39420.1"/>
    <property type="molecule type" value="Genomic_DNA"/>
</dbReference>
<dbReference type="RefSeq" id="WP_166988798.1">
    <property type="nucleotide sequence ID" value="NZ_CP061169.1"/>
</dbReference>
<dbReference type="PANTHER" id="PTHR43649:SF12">
    <property type="entry name" value="DIACETYLCHITOBIOSE BINDING PROTEIN DASA"/>
    <property type="match status" value="1"/>
</dbReference>
<dbReference type="CDD" id="cd13585">
    <property type="entry name" value="PBP2_TMBP_like"/>
    <property type="match status" value="1"/>
</dbReference>
<name>A0ABX6YM78_9MICO</name>
<dbReference type="InterPro" id="IPR050490">
    <property type="entry name" value="Bact_solute-bd_prot1"/>
</dbReference>